<dbReference type="SUPFAM" id="SSF47413">
    <property type="entry name" value="lambda repressor-like DNA-binding domains"/>
    <property type="match status" value="1"/>
</dbReference>
<dbReference type="InterPro" id="IPR001387">
    <property type="entry name" value="Cro/C1-type_HTH"/>
</dbReference>
<dbReference type="PROSITE" id="PS50943">
    <property type="entry name" value="HTH_CROC1"/>
    <property type="match status" value="1"/>
</dbReference>
<dbReference type="CDD" id="cd00093">
    <property type="entry name" value="HTH_XRE"/>
    <property type="match status" value="1"/>
</dbReference>
<reference evidence="3" key="2">
    <citation type="submission" date="2017-02" db="EMBL/GenBank/DDBJ databases">
        <title>Diversity of integrative and conjugative elements of Streptococcus salivarius and their intra- and interspecies transfer.</title>
        <authorList>
            <person name="Dahmane N."/>
            <person name="Libante V."/>
            <person name="Charron-Bourgoin F."/>
            <person name="Guedon E."/>
            <person name="Guedon G."/>
            <person name="Leblond-Bourget N."/>
            <person name="Payot S."/>
        </authorList>
    </citation>
    <scope>NUCLEOTIDE SEQUENCE</scope>
    <source>
        <strain evidence="3">B35</strain>
    </source>
</reference>
<dbReference type="PANTHER" id="PTHR46558">
    <property type="entry name" value="TRACRIPTIONAL REGULATORY PROTEIN-RELATED-RELATED"/>
    <property type="match status" value="1"/>
</dbReference>
<evidence type="ECO:0000259" key="2">
    <source>
        <dbReference type="PROSITE" id="PS50943"/>
    </source>
</evidence>
<evidence type="ECO:0000313" key="3">
    <source>
        <dbReference type="EMBL" id="SCW20622.1"/>
    </source>
</evidence>
<name>A0A1R3T4J7_STRSL</name>
<reference evidence="3" key="1">
    <citation type="submission" date="2016-08" db="EMBL/GenBank/DDBJ databases">
        <authorList>
            <person name="Seilhamer J.J."/>
        </authorList>
    </citation>
    <scope>NUCLEOTIDE SEQUENCE</scope>
    <source>
        <strain evidence="3">B35</strain>
    </source>
</reference>
<dbReference type="Gene3D" id="1.10.260.40">
    <property type="entry name" value="lambda repressor-like DNA-binding domains"/>
    <property type="match status" value="1"/>
</dbReference>
<evidence type="ECO:0000256" key="1">
    <source>
        <dbReference type="ARBA" id="ARBA00023125"/>
    </source>
</evidence>
<dbReference type="InterPro" id="IPR049639">
    <property type="entry name" value="RstR"/>
</dbReference>
<organism evidence="3">
    <name type="scientific">Streptococcus salivarius</name>
    <dbReference type="NCBI Taxonomy" id="1304"/>
    <lineage>
        <taxon>Bacteria</taxon>
        <taxon>Bacillati</taxon>
        <taxon>Bacillota</taxon>
        <taxon>Bacilli</taxon>
        <taxon>Lactobacillales</taxon>
        <taxon>Streptococcaceae</taxon>
        <taxon>Streptococcus</taxon>
    </lineage>
</organism>
<dbReference type="EMBL" id="LT622825">
    <property type="protein sequence ID" value="SCW20622.1"/>
    <property type="molecule type" value="Genomic_DNA"/>
</dbReference>
<feature type="domain" description="HTH cro/C1-type" evidence="2">
    <location>
        <begin position="7"/>
        <end position="61"/>
    </location>
</feature>
<dbReference type="NCBIfam" id="NF041951">
    <property type="entry name" value="phage_RstR"/>
    <property type="match status" value="1"/>
</dbReference>
<proteinExistence type="predicted"/>
<accession>A0A1R3T4J7</accession>
<dbReference type="GO" id="GO:0003677">
    <property type="term" value="F:DNA binding"/>
    <property type="evidence" value="ECO:0007669"/>
    <property type="project" value="UniProtKB-KW"/>
</dbReference>
<dbReference type="AlphaFoldDB" id="A0A1R3T4J7"/>
<dbReference type="InterPro" id="IPR010982">
    <property type="entry name" value="Lambda_DNA-bd_dom_sf"/>
</dbReference>
<dbReference type="Pfam" id="PF01381">
    <property type="entry name" value="HTH_3"/>
    <property type="match status" value="1"/>
</dbReference>
<protein>
    <submittedName>
        <fullName evidence="3">Putative transcriptional regulator Arp2</fullName>
    </submittedName>
</protein>
<gene>
    <name evidence="3" type="primary">arp2</name>
</gene>
<keyword evidence="1" id="KW-0238">DNA-binding</keyword>
<dbReference type="SMART" id="SM00530">
    <property type="entry name" value="HTH_XRE"/>
    <property type="match status" value="1"/>
</dbReference>
<dbReference type="PANTHER" id="PTHR46558:SF11">
    <property type="entry name" value="HTH-TYPE TRANSCRIPTIONAL REGULATOR XRE"/>
    <property type="match status" value="1"/>
</dbReference>
<sequence length="112" mass="12964">MTIGTRLQNLRKERHLTQTDVAKALGISQQSYGRWETDKVQPSPAKLTQIATYFGVSTDYLLNSDTDDIDLSEVELLFRTTSKGMTAEEQKVFKQELIEFMKERKKLFEKDN</sequence>